<dbReference type="EMBL" id="CP001726">
    <property type="protein sequence ID" value="ACV56083.1"/>
    <property type="molecule type" value="Genomic_DNA"/>
</dbReference>
<protein>
    <submittedName>
        <fullName evidence="2">Uncharacterized protein</fullName>
    </submittedName>
</protein>
<dbReference type="PaxDb" id="479437-Elen_2120"/>
<proteinExistence type="predicted"/>
<organism evidence="2 3">
    <name type="scientific">Eggerthella lenta (strain ATCC 25559 / DSM 2243 / CCUG 17323 / JCM 9979 / KCTC 3265 / NCTC 11813 / VPI 0255 / 1899 B)</name>
    <name type="common">Eubacterium lentum</name>
    <dbReference type="NCBI Taxonomy" id="479437"/>
    <lineage>
        <taxon>Bacteria</taxon>
        <taxon>Bacillati</taxon>
        <taxon>Actinomycetota</taxon>
        <taxon>Coriobacteriia</taxon>
        <taxon>Eggerthellales</taxon>
        <taxon>Eggerthellaceae</taxon>
        <taxon>Eggerthella</taxon>
    </lineage>
</organism>
<dbReference type="HOGENOM" id="CLU_1223168_0_0_11"/>
<dbReference type="KEGG" id="ele:Elen_2120"/>
<evidence type="ECO:0000313" key="3">
    <source>
        <dbReference type="Proteomes" id="UP000001377"/>
    </source>
</evidence>
<gene>
    <name evidence="2" type="ordered locus">Elen_2120</name>
</gene>
<keyword evidence="3" id="KW-1185">Reference proteome</keyword>
<name>C8WIC0_EGGLE</name>
<dbReference type="Proteomes" id="UP000001377">
    <property type="component" value="Chromosome"/>
</dbReference>
<sequence length="226" mass="24729">MSLEAMFRSTRVSTLQAYHGAVASPVMHALTARQLLVVARERCRSCARDGGEALRRRVGGLAGGWRVGRETAPMTVSAVESGIDGRTWISSPGIIRPHEAIRRVKAGRSRLAIVMGAVSRPTRPHSCLKNAPPHVFTRRCAAKTRFWHEESSHPRRHRGKTPDDTRPRPGNTAPDLENTSSQAVKTAKTSFLLHTKSGRGGAEWPETDFNPRTFHEGATVGMAVAQ</sequence>
<dbReference type="AlphaFoldDB" id="C8WIC0"/>
<feature type="region of interest" description="Disordered" evidence="1">
    <location>
        <begin position="147"/>
        <end position="184"/>
    </location>
</feature>
<evidence type="ECO:0000256" key="1">
    <source>
        <dbReference type="SAM" id="MobiDB-lite"/>
    </source>
</evidence>
<accession>C8WIC0</accession>
<reference evidence="2 3" key="1">
    <citation type="journal article" date="2009" name="Stand. Genomic Sci.">
        <title>Complete genome sequence of Eggerthella lenta type strain (IPP VPI 0255).</title>
        <authorList>
            <person name="Saunders E."/>
            <person name="Pukall R."/>
            <person name="Abt B."/>
            <person name="Lapidus A."/>
            <person name="Glavina Del Rio T."/>
            <person name="Copeland A."/>
            <person name="Tice H."/>
            <person name="Cheng J.F."/>
            <person name="Lucas S."/>
            <person name="Chen F."/>
            <person name="Nolan M."/>
            <person name="Bruce D."/>
            <person name="Goodwin L."/>
            <person name="Pitluck S."/>
            <person name="Ivanova N."/>
            <person name="Mavromatis K."/>
            <person name="Ovchinnikova G."/>
            <person name="Pati A."/>
            <person name="Chen A."/>
            <person name="Palaniappan K."/>
            <person name="Land M."/>
            <person name="Hauser L."/>
            <person name="Chang Y.J."/>
            <person name="Jeffries C.D."/>
            <person name="Chain P."/>
            <person name="Meincke L."/>
            <person name="Sims D."/>
            <person name="Brettin T."/>
            <person name="Detter J.C."/>
            <person name="Goker M."/>
            <person name="Bristow J."/>
            <person name="Eisen J.A."/>
            <person name="Markowitz V."/>
            <person name="Hugenholtz P."/>
            <person name="Kyrpides N.C."/>
            <person name="Klenk H.P."/>
            <person name="Han C."/>
        </authorList>
    </citation>
    <scope>NUCLEOTIDE SEQUENCE [LARGE SCALE GENOMIC DNA]</scope>
    <source>
        <strain evidence="3">ATCC 25559 / DSM 2243 / CCUG 17323 / JCM 9979 / KCTC 3265 / NCTC 11813 / VPI 0255 / 1899 B</strain>
    </source>
</reference>
<feature type="region of interest" description="Disordered" evidence="1">
    <location>
        <begin position="195"/>
        <end position="214"/>
    </location>
</feature>
<evidence type="ECO:0000313" key="2">
    <source>
        <dbReference type="EMBL" id="ACV56083.1"/>
    </source>
</evidence>